<protein>
    <submittedName>
        <fullName evidence="9">DNA-binding response regulator, NarL/FixJ family, contains REC and HTH domains</fullName>
    </submittedName>
</protein>
<organism evidence="9 10">
    <name type="scientific">Actinokineospora iranica</name>
    <dbReference type="NCBI Taxonomy" id="1271860"/>
    <lineage>
        <taxon>Bacteria</taxon>
        <taxon>Bacillati</taxon>
        <taxon>Actinomycetota</taxon>
        <taxon>Actinomycetes</taxon>
        <taxon>Pseudonocardiales</taxon>
        <taxon>Pseudonocardiaceae</taxon>
        <taxon>Actinokineospora</taxon>
    </lineage>
</organism>
<dbReference type="SUPFAM" id="SSF52172">
    <property type="entry name" value="CheY-like"/>
    <property type="match status" value="1"/>
</dbReference>
<feature type="domain" description="HTH luxR-type" evidence="7">
    <location>
        <begin position="166"/>
        <end position="231"/>
    </location>
</feature>
<dbReference type="PRINTS" id="PR00038">
    <property type="entry name" value="HTHLUXR"/>
</dbReference>
<dbReference type="Proteomes" id="UP000199501">
    <property type="component" value="Unassembled WGS sequence"/>
</dbReference>
<keyword evidence="10" id="KW-1185">Reference proteome</keyword>
<dbReference type="Gene3D" id="3.40.50.2300">
    <property type="match status" value="1"/>
</dbReference>
<dbReference type="PROSITE" id="PS50043">
    <property type="entry name" value="HTH_LUXR_2"/>
    <property type="match status" value="1"/>
</dbReference>
<keyword evidence="4" id="KW-0804">Transcription</keyword>
<evidence type="ECO:0000259" key="7">
    <source>
        <dbReference type="PROSITE" id="PS50043"/>
    </source>
</evidence>
<proteinExistence type="predicted"/>
<keyword evidence="1 5" id="KW-0597">Phosphoprotein</keyword>
<evidence type="ECO:0000256" key="2">
    <source>
        <dbReference type="ARBA" id="ARBA00023015"/>
    </source>
</evidence>
<dbReference type="PANTHER" id="PTHR43214">
    <property type="entry name" value="TWO-COMPONENT RESPONSE REGULATOR"/>
    <property type="match status" value="1"/>
</dbReference>
<dbReference type="SMART" id="SM00448">
    <property type="entry name" value="REC"/>
    <property type="match status" value="1"/>
</dbReference>
<accession>A0A1G6K9E9</accession>
<dbReference type="InterPro" id="IPR058245">
    <property type="entry name" value="NreC/VraR/RcsB-like_REC"/>
</dbReference>
<evidence type="ECO:0000313" key="9">
    <source>
        <dbReference type="EMBL" id="SDC27692.1"/>
    </source>
</evidence>
<evidence type="ECO:0000256" key="1">
    <source>
        <dbReference type="ARBA" id="ARBA00022553"/>
    </source>
</evidence>
<sequence>METVPSPVEPPTACGGRMSHDHPRVLVVDDHPLFRFGLCTVLAGEPTVELVGEAATGREAIAAARALAPDVVVMDVHLPDMTGIDAARAIVGERTQTGVLVLTMFNDSESVFAAMRVGARGYLLKGSGQDEIVRAVHAVGRGEAIFGPDIATRVLGFFTAPRPREVAPVFPELTTREREVLALIADGVSNPMIANRLSLSPKTVRNHVSSIFTKLHVADRAQAIVRARRAGLGDAG</sequence>
<feature type="modified residue" description="4-aspartylphosphate" evidence="5">
    <location>
        <position position="75"/>
    </location>
</feature>
<dbReference type="AlphaFoldDB" id="A0A1G6K9E9"/>
<dbReference type="InterPro" id="IPR011006">
    <property type="entry name" value="CheY-like_superfamily"/>
</dbReference>
<name>A0A1G6K9E9_9PSEU</name>
<dbReference type="InterPro" id="IPR039420">
    <property type="entry name" value="WalR-like"/>
</dbReference>
<evidence type="ECO:0000256" key="4">
    <source>
        <dbReference type="ARBA" id="ARBA00023163"/>
    </source>
</evidence>
<dbReference type="PANTHER" id="PTHR43214:SF24">
    <property type="entry name" value="TRANSCRIPTIONAL REGULATORY PROTEIN NARL-RELATED"/>
    <property type="match status" value="1"/>
</dbReference>
<dbReference type="SMART" id="SM00421">
    <property type="entry name" value="HTH_LUXR"/>
    <property type="match status" value="1"/>
</dbReference>
<dbReference type="SUPFAM" id="SSF46894">
    <property type="entry name" value="C-terminal effector domain of the bipartite response regulators"/>
    <property type="match status" value="1"/>
</dbReference>
<dbReference type="CDD" id="cd17535">
    <property type="entry name" value="REC_NarL-like"/>
    <property type="match status" value="1"/>
</dbReference>
<dbReference type="GO" id="GO:0006355">
    <property type="term" value="P:regulation of DNA-templated transcription"/>
    <property type="evidence" value="ECO:0007669"/>
    <property type="project" value="InterPro"/>
</dbReference>
<dbReference type="Pfam" id="PF00072">
    <property type="entry name" value="Response_reg"/>
    <property type="match status" value="1"/>
</dbReference>
<dbReference type="InterPro" id="IPR000792">
    <property type="entry name" value="Tscrpt_reg_LuxR_C"/>
</dbReference>
<dbReference type="PROSITE" id="PS00622">
    <property type="entry name" value="HTH_LUXR_1"/>
    <property type="match status" value="1"/>
</dbReference>
<evidence type="ECO:0000256" key="6">
    <source>
        <dbReference type="SAM" id="MobiDB-lite"/>
    </source>
</evidence>
<keyword evidence="2" id="KW-0805">Transcription regulation</keyword>
<dbReference type="EMBL" id="FMZZ01000001">
    <property type="protein sequence ID" value="SDC27692.1"/>
    <property type="molecule type" value="Genomic_DNA"/>
</dbReference>
<evidence type="ECO:0000259" key="8">
    <source>
        <dbReference type="PROSITE" id="PS50110"/>
    </source>
</evidence>
<feature type="region of interest" description="Disordered" evidence="6">
    <location>
        <begin position="1"/>
        <end position="20"/>
    </location>
</feature>
<evidence type="ECO:0000256" key="3">
    <source>
        <dbReference type="ARBA" id="ARBA00023125"/>
    </source>
</evidence>
<dbReference type="CDD" id="cd06170">
    <property type="entry name" value="LuxR_C_like"/>
    <property type="match status" value="1"/>
</dbReference>
<dbReference type="GO" id="GO:0000160">
    <property type="term" value="P:phosphorelay signal transduction system"/>
    <property type="evidence" value="ECO:0007669"/>
    <property type="project" value="InterPro"/>
</dbReference>
<dbReference type="InterPro" id="IPR001789">
    <property type="entry name" value="Sig_transdc_resp-reg_receiver"/>
</dbReference>
<keyword evidence="3 9" id="KW-0238">DNA-binding</keyword>
<reference evidence="10" key="1">
    <citation type="submission" date="2016-10" db="EMBL/GenBank/DDBJ databases">
        <authorList>
            <person name="Varghese N."/>
            <person name="Submissions S."/>
        </authorList>
    </citation>
    <scope>NUCLEOTIDE SEQUENCE [LARGE SCALE GENOMIC DNA]</scope>
    <source>
        <strain evidence="10">IBRC-M 10403</strain>
    </source>
</reference>
<gene>
    <name evidence="9" type="ORF">SAMN05216174_101791</name>
</gene>
<dbReference type="InterPro" id="IPR016032">
    <property type="entry name" value="Sig_transdc_resp-reg_C-effctor"/>
</dbReference>
<evidence type="ECO:0000313" key="10">
    <source>
        <dbReference type="Proteomes" id="UP000199501"/>
    </source>
</evidence>
<evidence type="ECO:0000256" key="5">
    <source>
        <dbReference type="PROSITE-ProRule" id="PRU00169"/>
    </source>
</evidence>
<dbReference type="PROSITE" id="PS50110">
    <property type="entry name" value="RESPONSE_REGULATORY"/>
    <property type="match status" value="1"/>
</dbReference>
<dbReference type="Pfam" id="PF00196">
    <property type="entry name" value="GerE"/>
    <property type="match status" value="1"/>
</dbReference>
<dbReference type="STRING" id="1271860.SAMN05216174_101791"/>
<feature type="domain" description="Response regulatory" evidence="8">
    <location>
        <begin position="24"/>
        <end position="140"/>
    </location>
</feature>
<dbReference type="GO" id="GO:0003677">
    <property type="term" value="F:DNA binding"/>
    <property type="evidence" value="ECO:0007669"/>
    <property type="project" value="UniProtKB-KW"/>
</dbReference>